<organism evidence="3 4">
    <name type="scientific">Paraburkholderia phenazinium</name>
    <dbReference type="NCBI Taxonomy" id="60549"/>
    <lineage>
        <taxon>Bacteria</taxon>
        <taxon>Pseudomonadati</taxon>
        <taxon>Pseudomonadota</taxon>
        <taxon>Betaproteobacteria</taxon>
        <taxon>Burkholderiales</taxon>
        <taxon>Burkholderiaceae</taxon>
        <taxon>Paraburkholderia</taxon>
    </lineage>
</organism>
<feature type="signal peptide" evidence="2">
    <location>
        <begin position="1"/>
        <end position="34"/>
    </location>
</feature>
<evidence type="ECO:0000256" key="2">
    <source>
        <dbReference type="SAM" id="SignalP"/>
    </source>
</evidence>
<keyword evidence="2" id="KW-0732">Signal</keyword>
<evidence type="ECO:0000313" key="4">
    <source>
        <dbReference type="Proteomes" id="UP000184693"/>
    </source>
</evidence>
<feature type="chain" id="PRO_5012048714" evidence="2">
    <location>
        <begin position="35"/>
        <end position="120"/>
    </location>
</feature>
<feature type="region of interest" description="Disordered" evidence="1">
    <location>
        <begin position="100"/>
        <end position="120"/>
    </location>
</feature>
<evidence type="ECO:0000256" key="1">
    <source>
        <dbReference type="SAM" id="MobiDB-lite"/>
    </source>
</evidence>
<dbReference type="AlphaFoldDB" id="A0A1N6HKR8"/>
<dbReference type="RefSeq" id="WP_074265274.1">
    <property type="nucleotide sequence ID" value="NZ_FSRM01000001.1"/>
</dbReference>
<gene>
    <name evidence="3" type="ORF">SAMN05444168_3374</name>
</gene>
<dbReference type="OrthoDB" id="8971208at2"/>
<dbReference type="EMBL" id="FSRM01000001">
    <property type="protein sequence ID" value="SIO20235.1"/>
    <property type="molecule type" value="Genomic_DNA"/>
</dbReference>
<accession>A0A1N6HKR8</accession>
<dbReference type="Proteomes" id="UP000184693">
    <property type="component" value="Unassembled WGS sequence"/>
</dbReference>
<evidence type="ECO:0000313" key="3">
    <source>
        <dbReference type="EMBL" id="SIO20235.1"/>
    </source>
</evidence>
<name>A0A1N6HKR8_9BURK</name>
<proteinExistence type="predicted"/>
<protein>
    <submittedName>
        <fullName evidence="3">Uncharacterized protein</fullName>
    </submittedName>
</protein>
<sequence length="120" mass="12205">MAPVRLIRAFQGAVVPALFTATSLLMLGAPAAFADSSSGGKPLILDTQSGISDGHSGTVLQTAPLSHERIVQAKPIATPTELNSNSSTPIIVAPYVQLPAGGSTSSSHSKSQVRPAQSSQ</sequence>
<reference evidence="3 4" key="1">
    <citation type="submission" date="2016-11" db="EMBL/GenBank/DDBJ databases">
        <authorList>
            <person name="Jaros S."/>
            <person name="Januszkiewicz K."/>
            <person name="Wedrychowicz H."/>
        </authorList>
    </citation>
    <scope>NUCLEOTIDE SEQUENCE [LARGE SCALE GENOMIC DNA]</scope>
    <source>
        <strain evidence="3 4">GAS86</strain>
    </source>
</reference>